<comment type="caution">
    <text evidence="2">The sequence shown here is derived from an EMBL/GenBank/DDBJ whole genome shotgun (WGS) entry which is preliminary data.</text>
</comment>
<keyword evidence="3" id="KW-1185">Reference proteome</keyword>
<protein>
    <submittedName>
        <fullName evidence="2">Uncharacterized protein</fullName>
    </submittedName>
</protein>
<proteinExistence type="predicted"/>
<feature type="transmembrane region" description="Helical" evidence="1">
    <location>
        <begin position="121"/>
        <end position="142"/>
    </location>
</feature>
<feature type="transmembrane region" description="Helical" evidence="1">
    <location>
        <begin position="36"/>
        <end position="58"/>
    </location>
</feature>
<keyword evidence="1" id="KW-0472">Membrane</keyword>
<name>A0ABQ8UD36_9EUKA</name>
<gene>
    <name evidence="2" type="ORF">PAPYR_7464</name>
</gene>
<evidence type="ECO:0000313" key="2">
    <source>
        <dbReference type="EMBL" id="KAJ4457164.1"/>
    </source>
</evidence>
<accession>A0ABQ8UD36</accession>
<evidence type="ECO:0000313" key="3">
    <source>
        <dbReference type="Proteomes" id="UP001141327"/>
    </source>
</evidence>
<keyword evidence="1" id="KW-0812">Transmembrane</keyword>
<keyword evidence="1" id="KW-1133">Transmembrane helix</keyword>
<dbReference type="Proteomes" id="UP001141327">
    <property type="component" value="Unassembled WGS sequence"/>
</dbReference>
<reference evidence="2" key="1">
    <citation type="journal article" date="2022" name="bioRxiv">
        <title>Genomics of Preaxostyla Flagellates Illuminates Evolutionary Transitions and the Path Towards Mitochondrial Loss.</title>
        <authorList>
            <person name="Novak L.V.F."/>
            <person name="Treitli S.C."/>
            <person name="Pyrih J."/>
            <person name="Halakuc P."/>
            <person name="Pipaliya S.V."/>
            <person name="Vacek V."/>
            <person name="Brzon O."/>
            <person name="Soukal P."/>
            <person name="Eme L."/>
            <person name="Dacks J.B."/>
            <person name="Karnkowska A."/>
            <person name="Elias M."/>
            <person name="Hampl V."/>
        </authorList>
    </citation>
    <scope>NUCLEOTIDE SEQUENCE</scope>
    <source>
        <strain evidence="2">RCP-MX</strain>
    </source>
</reference>
<dbReference type="EMBL" id="JAPMOS010000053">
    <property type="protein sequence ID" value="KAJ4457164.1"/>
    <property type="molecule type" value="Genomic_DNA"/>
</dbReference>
<evidence type="ECO:0000256" key="1">
    <source>
        <dbReference type="SAM" id="Phobius"/>
    </source>
</evidence>
<sequence length="254" mass="29657">MSAPEKLKRNLLPSIFMIHVRRIGWIRTFFGGFLQYLSIFEFISLHLTTIILLYKWMLTPFFSVKRFRIRDYLLLDRGTISRMCIFDRINCEFCGYANGTAKLWNDELDELSKSELKSRNIFAKLIIALYTGCLAIFLFFQFFLSKVLFFFIASFLGLQFADTKVLRKDLHTSGYAASHGWLLRNLLRASKLYALSLAINLEQIESAWCPLTHLKRQGAVVSEHHKNFYDRDHLEDCLATLAKEGTVSPRKPRY</sequence>
<organism evidence="2 3">
    <name type="scientific">Paratrimastix pyriformis</name>
    <dbReference type="NCBI Taxonomy" id="342808"/>
    <lineage>
        <taxon>Eukaryota</taxon>
        <taxon>Metamonada</taxon>
        <taxon>Preaxostyla</taxon>
        <taxon>Paratrimastigidae</taxon>
        <taxon>Paratrimastix</taxon>
    </lineage>
</organism>